<name>A0A4R3QD36_RHISU</name>
<accession>A0A4R3QD36</accession>
<dbReference type="AlphaFoldDB" id="A0A4R3QD36"/>
<sequence>MRQPSALRMTWSRYQSPSKKTCLLPSPRLTTVGHEQWARSGLICSDVDENLEMACCEISIFDRTLLM</sequence>
<evidence type="ECO:0000313" key="1">
    <source>
        <dbReference type="EMBL" id="TCU17472.1"/>
    </source>
</evidence>
<evidence type="ECO:0000313" key="2">
    <source>
        <dbReference type="Proteomes" id="UP000294576"/>
    </source>
</evidence>
<organism evidence="1 2">
    <name type="scientific">Rhizobium sullae</name>
    <name type="common">Rhizobium hedysari</name>
    <dbReference type="NCBI Taxonomy" id="50338"/>
    <lineage>
        <taxon>Bacteria</taxon>
        <taxon>Pseudomonadati</taxon>
        <taxon>Pseudomonadota</taxon>
        <taxon>Alphaproteobacteria</taxon>
        <taxon>Hyphomicrobiales</taxon>
        <taxon>Rhizobiaceae</taxon>
        <taxon>Rhizobium/Agrobacterium group</taxon>
        <taxon>Rhizobium</taxon>
    </lineage>
</organism>
<comment type="caution">
    <text evidence="1">The sequence shown here is derived from an EMBL/GenBank/DDBJ whole genome shotgun (WGS) entry which is preliminary data.</text>
</comment>
<dbReference type="Proteomes" id="UP000294576">
    <property type="component" value="Unassembled WGS sequence"/>
</dbReference>
<dbReference type="EMBL" id="SMBH01000004">
    <property type="protein sequence ID" value="TCU17472.1"/>
    <property type="molecule type" value="Genomic_DNA"/>
</dbReference>
<reference evidence="1 2" key="1">
    <citation type="submission" date="2019-03" db="EMBL/GenBank/DDBJ databases">
        <title>Genomic Encyclopedia of Type Strains, Phase IV (KMG-V): Genome sequencing to study the core and pangenomes of soil and plant-associated prokaryotes.</title>
        <authorList>
            <person name="Whitman W."/>
        </authorList>
    </citation>
    <scope>NUCLEOTIDE SEQUENCE [LARGE SCALE GENOMIC DNA]</scope>
    <source>
        <strain evidence="1 2">Hc14</strain>
    </source>
</reference>
<gene>
    <name evidence="1" type="ORF">EV132_104506</name>
</gene>
<protein>
    <submittedName>
        <fullName evidence="1">Uncharacterized protein</fullName>
    </submittedName>
</protein>
<proteinExistence type="predicted"/>